<organism evidence="7 8">
    <name type="scientific">[Torrubiella] hemipterigena</name>
    <dbReference type="NCBI Taxonomy" id="1531966"/>
    <lineage>
        <taxon>Eukaryota</taxon>
        <taxon>Fungi</taxon>
        <taxon>Dikarya</taxon>
        <taxon>Ascomycota</taxon>
        <taxon>Pezizomycotina</taxon>
        <taxon>Sordariomycetes</taxon>
        <taxon>Hypocreomycetidae</taxon>
        <taxon>Hypocreales</taxon>
        <taxon>Clavicipitaceae</taxon>
        <taxon>Clavicipitaceae incertae sedis</taxon>
        <taxon>'Torrubiella' clade</taxon>
    </lineage>
</organism>
<dbReference type="SUPFAM" id="SSF57701">
    <property type="entry name" value="Zn2/Cys6 DNA-binding domain"/>
    <property type="match status" value="1"/>
</dbReference>
<dbReference type="GO" id="GO:0000976">
    <property type="term" value="F:transcription cis-regulatory region binding"/>
    <property type="evidence" value="ECO:0007669"/>
    <property type="project" value="TreeGrafter"/>
</dbReference>
<dbReference type="GO" id="GO:0000981">
    <property type="term" value="F:DNA-binding transcription factor activity, RNA polymerase II-specific"/>
    <property type="evidence" value="ECO:0007669"/>
    <property type="project" value="InterPro"/>
</dbReference>
<gene>
    <name evidence="7" type="ORF">VHEMI09989</name>
</gene>
<dbReference type="Pfam" id="PF00172">
    <property type="entry name" value="Zn_clus"/>
    <property type="match status" value="1"/>
</dbReference>
<dbReference type="PROSITE" id="PS00463">
    <property type="entry name" value="ZN2_CY6_FUNGAL_1"/>
    <property type="match status" value="1"/>
</dbReference>
<dbReference type="Gene3D" id="4.10.240.10">
    <property type="entry name" value="Zn(2)-C6 fungal-type DNA-binding domain"/>
    <property type="match status" value="1"/>
</dbReference>
<dbReference type="InterPro" id="IPR001138">
    <property type="entry name" value="Zn2Cys6_DnaBD"/>
</dbReference>
<comment type="subcellular location">
    <subcellularLocation>
        <location evidence="1">Nucleus</location>
    </subcellularLocation>
</comment>
<dbReference type="Proteomes" id="UP000039046">
    <property type="component" value="Unassembled WGS sequence"/>
</dbReference>
<dbReference type="PANTHER" id="PTHR31845">
    <property type="entry name" value="FINGER DOMAIN PROTEIN, PUTATIVE-RELATED"/>
    <property type="match status" value="1"/>
</dbReference>
<dbReference type="GO" id="GO:0008270">
    <property type="term" value="F:zinc ion binding"/>
    <property type="evidence" value="ECO:0007669"/>
    <property type="project" value="InterPro"/>
</dbReference>
<dbReference type="PROSITE" id="PS50048">
    <property type="entry name" value="ZN2_CY6_FUNGAL_2"/>
    <property type="match status" value="1"/>
</dbReference>
<protein>
    <recommendedName>
        <fullName evidence="6">Zn(2)-C6 fungal-type domain-containing protein</fullName>
    </recommendedName>
</protein>
<dbReference type="STRING" id="1531966.A0A0A1TBK8"/>
<evidence type="ECO:0000256" key="5">
    <source>
        <dbReference type="ARBA" id="ARBA00023242"/>
    </source>
</evidence>
<keyword evidence="2" id="KW-0805">Transcription regulation</keyword>
<name>A0A0A1TBK8_9HYPO</name>
<dbReference type="GO" id="GO:0005634">
    <property type="term" value="C:nucleus"/>
    <property type="evidence" value="ECO:0007669"/>
    <property type="project" value="UniProtKB-SubCell"/>
</dbReference>
<reference evidence="7 8" key="1">
    <citation type="journal article" date="2015" name="Genome Announc.">
        <title>Draft Genome Sequence and Gene Annotation of the Entomopathogenic Fungus Verticillium hemipterigenum.</title>
        <authorList>
            <person name="Horn F."/>
            <person name="Habel A."/>
            <person name="Scharf D.H."/>
            <person name="Dworschak J."/>
            <person name="Brakhage A.A."/>
            <person name="Guthke R."/>
            <person name="Hertweck C."/>
            <person name="Linde J."/>
        </authorList>
    </citation>
    <scope>NUCLEOTIDE SEQUENCE [LARGE SCALE GENOMIC DNA]</scope>
</reference>
<feature type="domain" description="Zn(2)-C6 fungal-type" evidence="6">
    <location>
        <begin position="24"/>
        <end position="57"/>
    </location>
</feature>
<dbReference type="OrthoDB" id="2341546at2759"/>
<evidence type="ECO:0000256" key="3">
    <source>
        <dbReference type="ARBA" id="ARBA00023125"/>
    </source>
</evidence>
<dbReference type="EMBL" id="CDHN01000007">
    <property type="protein sequence ID" value="CEJ94461.1"/>
    <property type="molecule type" value="Genomic_DNA"/>
</dbReference>
<dbReference type="AlphaFoldDB" id="A0A0A1TBK8"/>
<accession>A0A0A1TBK8</accession>
<proteinExistence type="predicted"/>
<keyword evidence="5" id="KW-0539">Nucleus</keyword>
<dbReference type="InterPro" id="IPR036864">
    <property type="entry name" value="Zn2-C6_fun-type_DNA-bd_sf"/>
</dbReference>
<dbReference type="HOGENOM" id="CLU_016015_0_0_1"/>
<dbReference type="PANTHER" id="PTHR31845:SF21">
    <property type="entry name" value="REGULATORY PROTEIN LEU3"/>
    <property type="match status" value="1"/>
</dbReference>
<evidence type="ECO:0000256" key="2">
    <source>
        <dbReference type="ARBA" id="ARBA00023015"/>
    </source>
</evidence>
<keyword evidence="4" id="KW-0804">Transcription</keyword>
<keyword evidence="3" id="KW-0238">DNA-binding</keyword>
<evidence type="ECO:0000259" key="6">
    <source>
        <dbReference type="PROSITE" id="PS50048"/>
    </source>
</evidence>
<sequence length="637" mass="71146">MTASPPSTIPTSPQAEDKAKRNVACINCRNSKVRCKPSPGTGDACQRCAKLHLTCIVDKSHKRVTKRSKLELLEQELETIKQAVSIPTKEAVTTHTPPSPRKQLPFSNFPVPTSTIPTLSAALQTPTAAIQTHTPLSDTPGPAIPRSQLLDIPLRTEPTEPRMLGEHLVTGEDIDSYFTKFLHCFHPFLPILRKRVPNDCYQSCPILFWVIIYITCRRYTKDRIFFTRLASHVNREIWMLLSDPVMNLDAIHALLYLACWPLPSIRLVTDPSTTLVSIAMTNAMMMGLHTGRGSHREFCIGLRKYCESTNEEASSTWLACCMLAQKIAAYSGHPPPSIRLDDGSCLTNLDNPFWTDLIVMFRMQKFMNRFHTAMAAHVSSCGGVSHTIVSMWESELEIVKPVFAEHPTELSVFLELAALLEMQVFYFNPDNVIDNPPAPINIFKAFHTARNLIATSLEQESRSKFLTHAAHWVFRLVVDAACIIIAVLHSPTCPDISPNDAAVLAQQAIAAIHRCSVQENDLPHRAGVIIETFWTYHTSLPKLELGDCTWSSRLSIGFTCWCLDKFKVGLQAAQRSNDAAAQKDQPILSYDMSTIVTAPVATDPPMPSDVDLMEIDWNMFMEEFGWVNEKGVLLGLP</sequence>
<evidence type="ECO:0000313" key="8">
    <source>
        <dbReference type="Proteomes" id="UP000039046"/>
    </source>
</evidence>
<evidence type="ECO:0000256" key="4">
    <source>
        <dbReference type="ARBA" id="ARBA00023163"/>
    </source>
</evidence>
<evidence type="ECO:0000313" key="7">
    <source>
        <dbReference type="EMBL" id="CEJ94461.1"/>
    </source>
</evidence>
<keyword evidence="8" id="KW-1185">Reference proteome</keyword>
<dbReference type="SMART" id="SM00066">
    <property type="entry name" value="GAL4"/>
    <property type="match status" value="1"/>
</dbReference>
<dbReference type="CDD" id="cd00067">
    <property type="entry name" value="GAL4"/>
    <property type="match status" value="1"/>
</dbReference>
<evidence type="ECO:0000256" key="1">
    <source>
        <dbReference type="ARBA" id="ARBA00004123"/>
    </source>
</evidence>
<dbReference type="InterPro" id="IPR051089">
    <property type="entry name" value="prtT"/>
</dbReference>
<dbReference type="CDD" id="cd12148">
    <property type="entry name" value="fungal_TF_MHR"/>
    <property type="match status" value="1"/>
</dbReference>